<evidence type="ECO:0000313" key="2">
    <source>
        <dbReference type="EMBL" id="KAH9320868.1"/>
    </source>
</evidence>
<protein>
    <submittedName>
        <fullName evidence="2">Uncharacterized protein</fullName>
    </submittedName>
</protein>
<sequence>PRIYVGRGMHESQLTLFKYSLFWILLLISKLTFSYYIQIKPLVQPTKDIMHVTDIRYTWQRLFPNVPGNMGAVISLWAPVIL</sequence>
<gene>
    <name evidence="2" type="ORF">KI387_015507</name>
</gene>
<name>A0AA38LD63_TAXCH</name>
<keyword evidence="3" id="KW-1185">Reference proteome</keyword>
<dbReference type="AlphaFoldDB" id="A0AA38LD63"/>
<keyword evidence="1" id="KW-1133">Transmembrane helix</keyword>
<dbReference type="PANTHER" id="PTHR12741:SF48">
    <property type="entry name" value="1,3-BETA-GLUCAN SYNTHASE COMPONENT FKS1-RELATED"/>
    <property type="match status" value="1"/>
</dbReference>
<organism evidence="2 3">
    <name type="scientific">Taxus chinensis</name>
    <name type="common">Chinese yew</name>
    <name type="synonym">Taxus wallichiana var. chinensis</name>
    <dbReference type="NCBI Taxonomy" id="29808"/>
    <lineage>
        <taxon>Eukaryota</taxon>
        <taxon>Viridiplantae</taxon>
        <taxon>Streptophyta</taxon>
        <taxon>Embryophyta</taxon>
        <taxon>Tracheophyta</taxon>
        <taxon>Spermatophyta</taxon>
        <taxon>Pinopsida</taxon>
        <taxon>Pinidae</taxon>
        <taxon>Conifers II</taxon>
        <taxon>Cupressales</taxon>
        <taxon>Taxaceae</taxon>
        <taxon>Taxus</taxon>
    </lineage>
</organism>
<dbReference type="EMBL" id="JAHRHJ020000003">
    <property type="protein sequence ID" value="KAH9320868.1"/>
    <property type="molecule type" value="Genomic_DNA"/>
</dbReference>
<dbReference type="PANTHER" id="PTHR12741">
    <property type="entry name" value="LYST-INTERACTING PROTEIN LIP5 DOPAMINE RESPONSIVE PROTEIN DRG-1"/>
    <property type="match status" value="1"/>
</dbReference>
<dbReference type="GO" id="GO:0005886">
    <property type="term" value="C:plasma membrane"/>
    <property type="evidence" value="ECO:0007669"/>
    <property type="project" value="TreeGrafter"/>
</dbReference>
<proteinExistence type="predicted"/>
<keyword evidence="1" id="KW-0472">Membrane</keyword>
<dbReference type="GO" id="GO:0046527">
    <property type="term" value="F:glucosyltransferase activity"/>
    <property type="evidence" value="ECO:0007669"/>
    <property type="project" value="TreeGrafter"/>
</dbReference>
<dbReference type="OMA" id="GNYAWHV"/>
<evidence type="ECO:0000256" key="1">
    <source>
        <dbReference type="SAM" id="Phobius"/>
    </source>
</evidence>
<dbReference type="Proteomes" id="UP000824469">
    <property type="component" value="Unassembled WGS sequence"/>
</dbReference>
<comment type="caution">
    <text evidence="2">The sequence shown here is derived from an EMBL/GenBank/DDBJ whole genome shotgun (WGS) entry which is preliminary data.</text>
</comment>
<reference evidence="2 3" key="1">
    <citation type="journal article" date="2021" name="Nat. Plants">
        <title>The Taxus genome provides insights into paclitaxel biosynthesis.</title>
        <authorList>
            <person name="Xiong X."/>
            <person name="Gou J."/>
            <person name="Liao Q."/>
            <person name="Li Y."/>
            <person name="Zhou Q."/>
            <person name="Bi G."/>
            <person name="Li C."/>
            <person name="Du R."/>
            <person name="Wang X."/>
            <person name="Sun T."/>
            <person name="Guo L."/>
            <person name="Liang H."/>
            <person name="Lu P."/>
            <person name="Wu Y."/>
            <person name="Zhang Z."/>
            <person name="Ro D.K."/>
            <person name="Shang Y."/>
            <person name="Huang S."/>
            <person name="Yan J."/>
        </authorList>
    </citation>
    <scope>NUCLEOTIDE SEQUENCE [LARGE SCALE GENOMIC DNA]</scope>
    <source>
        <strain evidence="2">Ta-2019</strain>
    </source>
</reference>
<keyword evidence="1" id="KW-0812">Transmembrane</keyword>
<feature type="transmembrane region" description="Helical" evidence="1">
    <location>
        <begin position="20"/>
        <end position="37"/>
    </location>
</feature>
<accession>A0AA38LD63</accession>
<feature type="non-terminal residue" evidence="2">
    <location>
        <position position="82"/>
    </location>
</feature>
<evidence type="ECO:0000313" key="3">
    <source>
        <dbReference type="Proteomes" id="UP000824469"/>
    </source>
</evidence>
<feature type="non-terminal residue" evidence="2">
    <location>
        <position position="1"/>
    </location>
</feature>